<feature type="transmembrane region" description="Helical" evidence="1">
    <location>
        <begin position="36"/>
        <end position="60"/>
    </location>
</feature>
<proteinExistence type="predicted"/>
<dbReference type="RefSeq" id="WP_146885944.1">
    <property type="nucleotide sequence ID" value="NZ_BJXB01000014.1"/>
</dbReference>
<gene>
    <name evidence="2" type="ORF">DC3_32130</name>
</gene>
<comment type="caution">
    <text evidence="2">The sequence shown here is derived from an EMBL/GenBank/DDBJ whole genome shotgun (WGS) entry which is preliminary data.</text>
</comment>
<evidence type="ECO:0000313" key="2">
    <source>
        <dbReference type="EMBL" id="GEM47578.1"/>
    </source>
</evidence>
<reference evidence="2 3" key="1">
    <citation type="submission" date="2019-07" db="EMBL/GenBank/DDBJ databases">
        <title>Whole genome shotgun sequence of Deinococcus cellulosilyticus NBRC 106333.</title>
        <authorList>
            <person name="Hosoyama A."/>
            <person name="Uohara A."/>
            <person name="Ohji S."/>
            <person name="Ichikawa N."/>
        </authorList>
    </citation>
    <scope>NUCLEOTIDE SEQUENCE [LARGE SCALE GENOMIC DNA]</scope>
    <source>
        <strain evidence="2 3">NBRC 106333</strain>
    </source>
</reference>
<evidence type="ECO:0000256" key="1">
    <source>
        <dbReference type="SAM" id="Phobius"/>
    </source>
</evidence>
<keyword evidence="1" id="KW-0472">Membrane</keyword>
<sequence>MQNRAQTHRILQLAFVFSLIAGSVALWFGLQEQPELRKWVLLGFLVTEGLAVFIVLQVYARKMQE</sequence>
<dbReference type="Proteomes" id="UP000321306">
    <property type="component" value="Unassembled WGS sequence"/>
</dbReference>
<dbReference type="AlphaFoldDB" id="A0A511N515"/>
<organism evidence="2 3">
    <name type="scientific">Deinococcus cellulosilyticus (strain DSM 18568 / NBRC 106333 / KACC 11606 / 5516J-15)</name>
    <dbReference type="NCBI Taxonomy" id="1223518"/>
    <lineage>
        <taxon>Bacteria</taxon>
        <taxon>Thermotogati</taxon>
        <taxon>Deinococcota</taxon>
        <taxon>Deinococci</taxon>
        <taxon>Deinococcales</taxon>
        <taxon>Deinococcaceae</taxon>
        <taxon>Deinococcus</taxon>
    </lineage>
</organism>
<keyword evidence="3" id="KW-1185">Reference proteome</keyword>
<keyword evidence="1" id="KW-0812">Transmembrane</keyword>
<keyword evidence="1" id="KW-1133">Transmembrane helix</keyword>
<protein>
    <submittedName>
        <fullName evidence="2">Uncharacterized protein</fullName>
    </submittedName>
</protein>
<accession>A0A511N515</accession>
<name>A0A511N515_DEIC1</name>
<dbReference type="EMBL" id="BJXB01000014">
    <property type="protein sequence ID" value="GEM47578.1"/>
    <property type="molecule type" value="Genomic_DNA"/>
</dbReference>
<feature type="transmembrane region" description="Helical" evidence="1">
    <location>
        <begin position="12"/>
        <end position="30"/>
    </location>
</feature>
<evidence type="ECO:0000313" key="3">
    <source>
        <dbReference type="Proteomes" id="UP000321306"/>
    </source>
</evidence>